<accession>A0A2M7AXD2</accession>
<evidence type="ECO:0000313" key="4">
    <source>
        <dbReference type="EMBL" id="PIU75219.1"/>
    </source>
</evidence>
<dbReference type="Pfam" id="PF00932">
    <property type="entry name" value="LTD"/>
    <property type="match status" value="1"/>
</dbReference>
<feature type="region of interest" description="Disordered" evidence="1">
    <location>
        <begin position="438"/>
        <end position="504"/>
    </location>
</feature>
<name>A0A2M7AXD2_9BACT</name>
<organism evidence="4 5">
    <name type="scientific">Candidatus Portnoybacteria bacterium CG06_land_8_20_14_3_00_39_12</name>
    <dbReference type="NCBI Taxonomy" id="1974809"/>
    <lineage>
        <taxon>Bacteria</taxon>
        <taxon>Candidatus Portnoyibacteriota</taxon>
    </lineage>
</organism>
<dbReference type="InterPro" id="IPR036415">
    <property type="entry name" value="Lamin_tail_dom_sf"/>
</dbReference>
<keyword evidence="2" id="KW-0472">Membrane</keyword>
<evidence type="ECO:0000313" key="5">
    <source>
        <dbReference type="Proteomes" id="UP000228775"/>
    </source>
</evidence>
<dbReference type="PROSITE" id="PS51841">
    <property type="entry name" value="LTD"/>
    <property type="match status" value="1"/>
</dbReference>
<dbReference type="EMBL" id="PEVY01000041">
    <property type="protein sequence ID" value="PIU75219.1"/>
    <property type="molecule type" value="Genomic_DNA"/>
</dbReference>
<evidence type="ECO:0000259" key="3">
    <source>
        <dbReference type="PROSITE" id="PS51841"/>
    </source>
</evidence>
<feature type="region of interest" description="Disordered" evidence="1">
    <location>
        <begin position="388"/>
        <end position="414"/>
    </location>
</feature>
<reference evidence="5" key="1">
    <citation type="submission" date="2017-09" db="EMBL/GenBank/DDBJ databases">
        <title>Depth-based differentiation of microbial function through sediment-hosted aquifers and enrichment of novel symbionts in the deep terrestrial subsurface.</title>
        <authorList>
            <person name="Probst A.J."/>
            <person name="Ladd B."/>
            <person name="Jarett J.K."/>
            <person name="Geller-Mcgrath D.E."/>
            <person name="Sieber C.M.K."/>
            <person name="Emerson J.B."/>
            <person name="Anantharaman K."/>
            <person name="Thomas B.C."/>
            <person name="Malmstrom R."/>
            <person name="Stieglmeier M."/>
            <person name="Klingl A."/>
            <person name="Woyke T."/>
            <person name="Ryan C.M."/>
            <person name="Banfield J.F."/>
        </authorList>
    </citation>
    <scope>NUCLEOTIDE SEQUENCE [LARGE SCALE GENOMIC DNA]</scope>
</reference>
<dbReference type="Gene3D" id="2.60.40.1260">
    <property type="entry name" value="Lamin Tail domain"/>
    <property type="match status" value="1"/>
</dbReference>
<dbReference type="SUPFAM" id="SSF74853">
    <property type="entry name" value="Lamin A/C globular tail domain"/>
    <property type="match status" value="1"/>
</dbReference>
<sequence>MLKKLLNKTISVILIILLNYLAFFAFDLKPIFAYFDGQEMVTDNTMSAGTLDLSAESTENFSPLVTPDKTVTRAIDVQNNGNLLLQTNITTTNLGGDFDLCANLNLEVLAGATTIYNGTLIGLSSTPILVPTSTIQTLNLVGTLTNYDLSLQNKTCVFDLDVNGWQDNIASYGTGGFSDQEALSNVITSGSWSVTSPPMPPEPPMVPPSLPQFSDVVINELMWMGSASGSGDEWVELRNMTSSIMDIGGWQLTKKSSGDEVFMLTIPAGKTIMPNGFFLISDYDKENSAINVVPDLVVGSGSINNPIFALANTDLQLNLYATSTSPILIDTAGNGNNEPIKGDKTNFYSMERNDTPGDGANYDNWHTCLDASSTALYWDAGRTEQGTPGAANLSVNDPPYTPDANPASSYSAVNDSEINPEINNIQDKNIIPDEIAVTNEPPVEDSPNQDPAVENALPDTSVSESEIILPDLPTESQEAIESAPITIESADNQNNNSDPNDNNQ</sequence>
<protein>
    <recommendedName>
        <fullName evidence="3">LTD domain-containing protein</fullName>
    </recommendedName>
</protein>
<gene>
    <name evidence="4" type="ORF">COS76_01920</name>
</gene>
<comment type="caution">
    <text evidence="4">The sequence shown here is derived from an EMBL/GenBank/DDBJ whole genome shotgun (WGS) entry which is preliminary data.</text>
</comment>
<feature type="domain" description="LTD" evidence="3">
    <location>
        <begin position="201"/>
        <end position="352"/>
    </location>
</feature>
<proteinExistence type="predicted"/>
<keyword evidence="2" id="KW-1133">Transmembrane helix</keyword>
<keyword evidence="2" id="KW-0812">Transmembrane</keyword>
<dbReference type="InterPro" id="IPR001322">
    <property type="entry name" value="Lamin_tail_dom"/>
</dbReference>
<evidence type="ECO:0000256" key="1">
    <source>
        <dbReference type="SAM" id="MobiDB-lite"/>
    </source>
</evidence>
<dbReference type="AlphaFoldDB" id="A0A2M7AXD2"/>
<evidence type="ECO:0000256" key="2">
    <source>
        <dbReference type="SAM" id="Phobius"/>
    </source>
</evidence>
<feature type="transmembrane region" description="Helical" evidence="2">
    <location>
        <begin position="12"/>
        <end position="35"/>
    </location>
</feature>
<dbReference type="Proteomes" id="UP000228775">
    <property type="component" value="Unassembled WGS sequence"/>
</dbReference>
<feature type="compositionally biased region" description="Low complexity" evidence="1">
    <location>
        <begin position="491"/>
        <end position="504"/>
    </location>
</feature>